<dbReference type="FunFam" id="3.40.50.720:FF:000073">
    <property type="entry name" value="UDP-glucuronic acid decarboxylase 2"/>
    <property type="match status" value="1"/>
</dbReference>
<dbReference type="CDD" id="cd05230">
    <property type="entry name" value="UGD_SDR_e"/>
    <property type="match status" value="1"/>
</dbReference>
<evidence type="ECO:0000256" key="11">
    <source>
        <dbReference type="ARBA" id="ARBA00023136"/>
    </source>
</evidence>
<evidence type="ECO:0000256" key="9">
    <source>
        <dbReference type="ARBA" id="ARBA00023027"/>
    </source>
</evidence>
<name>A0A2I0AS98_9ASPA</name>
<dbReference type="PANTHER" id="PTHR43078:SF51">
    <property type="entry name" value="UDP-GLUCURONATE DECARBOXYLASE"/>
    <property type="match status" value="1"/>
</dbReference>
<keyword evidence="6" id="KW-0812">Transmembrane</keyword>
<dbReference type="EC" id="4.1.1.35" evidence="5"/>
<dbReference type="SUPFAM" id="SSF51735">
    <property type="entry name" value="NAD(P)-binding Rossmann-fold domains"/>
    <property type="match status" value="1"/>
</dbReference>
<accession>A0A2I0AS98</accession>
<evidence type="ECO:0000256" key="6">
    <source>
        <dbReference type="ARBA" id="ARBA00022692"/>
    </source>
</evidence>
<dbReference type="GO" id="GO:0033320">
    <property type="term" value="P:UDP-D-xylose biosynthetic process"/>
    <property type="evidence" value="ECO:0007669"/>
    <property type="project" value="UniProtKB-UniPathway"/>
</dbReference>
<dbReference type="GO" id="GO:0070403">
    <property type="term" value="F:NAD+ binding"/>
    <property type="evidence" value="ECO:0007669"/>
    <property type="project" value="InterPro"/>
</dbReference>
<keyword evidence="12 15" id="KW-0456">Lyase</keyword>
<keyword evidence="8" id="KW-1133">Transmembrane helix</keyword>
<organism evidence="15 16">
    <name type="scientific">Apostasia shenzhenica</name>
    <dbReference type="NCBI Taxonomy" id="1088818"/>
    <lineage>
        <taxon>Eukaryota</taxon>
        <taxon>Viridiplantae</taxon>
        <taxon>Streptophyta</taxon>
        <taxon>Embryophyta</taxon>
        <taxon>Tracheophyta</taxon>
        <taxon>Spermatophyta</taxon>
        <taxon>Magnoliopsida</taxon>
        <taxon>Liliopsida</taxon>
        <taxon>Asparagales</taxon>
        <taxon>Orchidaceae</taxon>
        <taxon>Apostasioideae</taxon>
        <taxon>Apostasia</taxon>
    </lineage>
</organism>
<dbReference type="EMBL" id="KZ451953">
    <property type="protein sequence ID" value="PKA58425.1"/>
    <property type="molecule type" value="Genomic_DNA"/>
</dbReference>
<dbReference type="UniPathway" id="UPA00796">
    <property type="reaction ID" value="UER00771"/>
</dbReference>
<comment type="pathway">
    <text evidence="3">Nucleotide-sugar biosynthesis; UDP-alpha-D-xylose biosynthesis; UDP-alpha-D-xylose from UDP-alpha-D-glucuronate: step 1/1.</text>
</comment>
<sequence>MGSELIFRGHEAHPPDAGAYSPKPMKRWPSIARPVRYVLTEQRLFFLLAGMALATTFLALAPRSGEPPQVIAGGSTAAGVHLMVGMARRSNAAAERRWPAYQAAVMKGSVGGKVPLGLKRKGMRVVVTGGAGFVGSHLVDRLIERGDSVIVVDNFFTGRKENVMHHFGNPNFELIRHDVVEPLLLEVDRIYHLACPASPVHYKFNPVKTIKTNVVGTLNMLGLAKRVGARFLLTSTSEVYGDPLQHPQAETYWGNVNPIGVRSCYDEGKRTAETLTMDYHRGAQVEVRIARIFNTYGPRMCIDDGRVVSNFVAQALRKEPMTVYGDGKQTRSFQYVSDLVEGLMKLMEGEHVGPFNLGNPGEFTMLELAQVVQETIDPNARIEFRPNTEDDPHKRRPDISRAKELLGWEPKIPLRKGLPLMVSDFRKRIFGDHDAAGATTDSSSSNSLNSAS</sequence>
<evidence type="ECO:0000256" key="5">
    <source>
        <dbReference type="ARBA" id="ARBA00012290"/>
    </source>
</evidence>
<dbReference type="InterPro" id="IPR044516">
    <property type="entry name" value="UXS-like"/>
</dbReference>
<dbReference type="GO" id="GO:0032580">
    <property type="term" value="C:Golgi cisterna membrane"/>
    <property type="evidence" value="ECO:0007669"/>
    <property type="project" value="UniProtKB-SubCell"/>
</dbReference>
<dbReference type="AlphaFoldDB" id="A0A2I0AS98"/>
<evidence type="ECO:0000256" key="7">
    <source>
        <dbReference type="ARBA" id="ARBA00022793"/>
    </source>
</evidence>
<evidence type="ECO:0000256" key="10">
    <source>
        <dbReference type="ARBA" id="ARBA00023034"/>
    </source>
</evidence>
<dbReference type="InterPro" id="IPR036291">
    <property type="entry name" value="NAD(P)-bd_dom_sf"/>
</dbReference>
<evidence type="ECO:0000256" key="4">
    <source>
        <dbReference type="ARBA" id="ARBA00007505"/>
    </source>
</evidence>
<comment type="function">
    <text evidence="13">Catalyzes the NAD-dependent decarboxylation of UDP-glucuronic acid to UDP-xylose. Necessary for the biosynthesis of the core tetrasaccharide in glycosaminoglycan biosynthesis.</text>
</comment>
<evidence type="ECO:0000256" key="8">
    <source>
        <dbReference type="ARBA" id="ARBA00022989"/>
    </source>
</evidence>
<evidence type="ECO:0000256" key="2">
    <source>
        <dbReference type="ARBA" id="ARBA00004447"/>
    </source>
</evidence>
<evidence type="ECO:0000313" key="15">
    <source>
        <dbReference type="EMBL" id="PKA58425.1"/>
    </source>
</evidence>
<comment type="cofactor">
    <cofactor evidence="1">
        <name>NAD(+)</name>
        <dbReference type="ChEBI" id="CHEBI:57540"/>
    </cofactor>
</comment>
<keyword evidence="9" id="KW-0520">NAD</keyword>
<evidence type="ECO:0000259" key="14">
    <source>
        <dbReference type="Pfam" id="PF16363"/>
    </source>
</evidence>
<dbReference type="Pfam" id="PF16363">
    <property type="entry name" value="GDP_Man_Dehyd"/>
    <property type="match status" value="1"/>
</dbReference>
<dbReference type="PANTHER" id="PTHR43078">
    <property type="entry name" value="UDP-GLUCURONIC ACID DECARBOXYLASE-RELATED"/>
    <property type="match status" value="1"/>
</dbReference>
<evidence type="ECO:0000256" key="13">
    <source>
        <dbReference type="ARBA" id="ARBA00025005"/>
    </source>
</evidence>
<dbReference type="GO" id="GO:0042732">
    <property type="term" value="P:D-xylose metabolic process"/>
    <property type="evidence" value="ECO:0007669"/>
    <property type="project" value="InterPro"/>
</dbReference>
<dbReference type="STRING" id="1088818.A0A2I0AS98"/>
<gene>
    <name evidence="15" type="primary">UXS2</name>
    <name evidence="15" type="ORF">AXF42_Ash013931</name>
</gene>
<protein>
    <recommendedName>
        <fullName evidence="5">UDP-glucuronate decarboxylase</fullName>
        <ecNumber evidence="5">4.1.1.35</ecNumber>
    </recommendedName>
</protein>
<dbReference type="FunFam" id="3.40.50.720:FF:000044">
    <property type="entry name" value="UDP-glucuronic acid decarboxylase 1"/>
    <property type="match status" value="1"/>
</dbReference>
<comment type="subcellular location">
    <subcellularLocation>
        <location evidence="2">Golgi apparatus</location>
        <location evidence="2">Golgi stack membrane</location>
        <topology evidence="2">Single-pass type II membrane protein</topology>
    </subcellularLocation>
</comment>
<dbReference type="Gene3D" id="3.40.50.720">
    <property type="entry name" value="NAD(P)-binding Rossmann-like Domain"/>
    <property type="match status" value="2"/>
</dbReference>
<evidence type="ECO:0000256" key="1">
    <source>
        <dbReference type="ARBA" id="ARBA00001911"/>
    </source>
</evidence>
<proteinExistence type="inferred from homology"/>
<comment type="similarity">
    <text evidence="4">Belongs to the NAD(P)-dependent epimerase/dehydratase family. UDP-glucuronic acid decarboxylase subfamily.</text>
</comment>
<evidence type="ECO:0000313" key="16">
    <source>
        <dbReference type="Proteomes" id="UP000236161"/>
    </source>
</evidence>
<keyword evidence="10" id="KW-0333">Golgi apparatus</keyword>
<keyword evidence="16" id="KW-1185">Reference proteome</keyword>
<feature type="domain" description="NAD(P)-binding" evidence="14">
    <location>
        <begin position="127"/>
        <end position="419"/>
    </location>
</feature>
<keyword evidence="11" id="KW-0472">Membrane</keyword>
<dbReference type="GO" id="GO:0048040">
    <property type="term" value="F:UDP-glucuronate decarboxylase activity"/>
    <property type="evidence" value="ECO:0007669"/>
    <property type="project" value="UniProtKB-EC"/>
</dbReference>
<keyword evidence="7" id="KW-0210">Decarboxylase</keyword>
<evidence type="ECO:0000256" key="12">
    <source>
        <dbReference type="ARBA" id="ARBA00023239"/>
    </source>
</evidence>
<reference evidence="15 16" key="1">
    <citation type="journal article" date="2017" name="Nature">
        <title>The Apostasia genome and the evolution of orchids.</title>
        <authorList>
            <person name="Zhang G.Q."/>
            <person name="Liu K.W."/>
            <person name="Li Z."/>
            <person name="Lohaus R."/>
            <person name="Hsiao Y.Y."/>
            <person name="Niu S.C."/>
            <person name="Wang J.Y."/>
            <person name="Lin Y.C."/>
            <person name="Xu Q."/>
            <person name="Chen L.J."/>
            <person name="Yoshida K."/>
            <person name="Fujiwara S."/>
            <person name="Wang Z.W."/>
            <person name="Zhang Y.Q."/>
            <person name="Mitsuda N."/>
            <person name="Wang M."/>
            <person name="Liu G.H."/>
            <person name="Pecoraro L."/>
            <person name="Huang H.X."/>
            <person name="Xiao X.J."/>
            <person name="Lin M."/>
            <person name="Wu X.Y."/>
            <person name="Wu W.L."/>
            <person name="Chen Y.Y."/>
            <person name="Chang S.B."/>
            <person name="Sakamoto S."/>
            <person name="Ohme-Takagi M."/>
            <person name="Yagi M."/>
            <person name="Zeng S.J."/>
            <person name="Shen C.Y."/>
            <person name="Yeh C.M."/>
            <person name="Luo Y.B."/>
            <person name="Tsai W.C."/>
            <person name="Van de Peer Y."/>
            <person name="Liu Z.J."/>
        </authorList>
    </citation>
    <scope>NUCLEOTIDE SEQUENCE [LARGE SCALE GENOMIC DNA]</scope>
    <source>
        <strain evidence="16">cv. Shenzhen</strain>
        <tissue evidence="15">Stem</tissue>
    </source>
</reference>
<dbReference type="InterPro" id="IPR016040">
    <property type="entry name" value="NAD(P)-bd_dom"/>
</dbReference>
<dbReference type="OrthoDB" id="331544at2759"/>
<evidence type="ECO:0000256" key="3">
    <source>
        <dbReference type="ARBA" id="ARBA00005100"/>
    </source>
</evidence>
<dbReference type="Proteomes" id="UP000236161">
    <property type="component" value="Unassembled WGS sequence"/>
</dbReference>